<sequence length="201" mass="22155">MGEWLQIINLIAVVTGGVIGYFLVERVNTEIEVTKIQLDQTKLSIDISKFLNDIRPTLNDDCTAWATSPVQVKVSCSVKNIGVHRILLDKPLAKLRIKGQEEFINSKYFAQKLPNDNALPPGTEGTSSYIIEVPSPADWSRVEVVTEINAKTDGIIIDIAKTTLSGSVDPKYVDALSRHGYVFTNQIDISSIISTAQRTLP</sequence>
<dbReference type="EMBL" id="BMYP01000057">
    <property type="protein sequence ID" value="GHD81710.1"/>
    <property type="molecule type" value="Genomic_DNA"/>
</dbReference>
<evidence type="ECO:0000256" key="1">
    <source>
        <dbReference type="SAM" id="Phobius"/>
    </source>
</evidence>
<keyword evidence="1" id="KW-0812">Transmembrane</keyword>
<evidence type="ECO:0000313" key="2">
    <source>
        <dbReference type="EMBL" id="GHD81710.1"/>
    </source>
</evidence>
<organism evidence="2 3">
    <name type="scientific">Vogesella fluminis</name>
    <dbReference type="NCBI Taxonomy" id="1069161"/>
    <lineage>
        <taxon>Bacteria</taxon>
        <taxon>Pseudomonadati</taxon>
        <taxon>Pseudomonadota</taxon>
        <taxon>Betaproteobacteria</taxon>
        <taxon>Neisseriales</taxon>
        <taxon>Chromobacteriaceae</taxon>
        <taxon>Vogesella</taxon>
    </lineage>
</organism>
<keyword evidence="3" id="KW-1185">Reference proteome</keyword>
<accession>A0ABQ3HDS6</accession>
<reference evidence="3" key="1">
    <citation type="journal article" date="2019" name="Int. J. Syst. Evol. Microbiol.">
        <title>The Global Catalogue of Microorganisms (GCM) 10K type strain sequencing project: providing services to taxonomists for standard genome sequencing and annotation.</title>
        <authorList>
            <consortium name="The Broad Institute Genomics Platform"/>
            <consortium name="The Broad Institute Genome Sequencing Center for Infectious Disease"/>
            <person name="Wu L."/>
            <person name="Ma J."/>
        </authorList>
    </citation>
    <scope>NUCLEOTIDE SEQUENCE [LARGE SCALE GENOMIC DNA]</scope>
    <source>
        <strain evidence="3">KCTC 23713</strain>
    </source>
</reference>
<name>A0ABQ3HDS6_9NEIS</name>
<proteinExistence type="predicted"/>
<dbReference type="Proteomes" id="UP000662678">
    <property type="component" value="Unassembled WGS sequence"/>
</dbReference>
<feature type="transmembrane region" description="Helical" evidence="1">
    <location>
        <begin position="6"/>
        <end position="24"/>
    </location>
</feature>
<protein>
    <submittedName>
        <fullName evidence="2">Uncharacterized protein</fullName>
    </submittedName>
</protein>
<keyword evidence="1" id="KW-0472">Membrane</keyword>
<evidence type="ECO:0000313" key="3">
    <source>
        <dbReference type="Proteomes" id="UP000662678"/>
    </source>
</evidence>
<comment type="caution">
    <text evidence="2">The sequence shown here is derived from an EMBL/GenBank/DDBJ whole genome shotgun (WGS) entry which is preliminary data.</text>
</comment>
<keyword evidence="1" id="KW-1133">Transmembrane helix</keyword>
<gene>
    <name evidence="2" type="ORF">GCM10011419_28130</name>
</gene>